<dbReference type="InterPro" id="IPR001623">
    <property type="entry name" value="DnaJ_domain"/>
</dbReference>
<dbReference type="Proteomes" id="UP000476064">
    <property type="component" value="Chromosome"/>
</dbReference>
<dbReference type="KEGG" id="plyc:GXP70_26690"/>
<gene>
    <name evidence="4" type="ORF">GXP70_26690</name>
</gene>
<evidence type="ECO:0000313" key="5">
    <source>
        <dbReference type="Proteomes" id="UP000476064"/>
    </source>
</evidence>
<feature type="domain" description="J" evidence="3">
    <location>
        <begin position="2"/>
        <end position="62"/>
    </location>
</feature>
<dbReference type="AlphaFoldDB" id="A0A6C0G5Z2"/>
<reference evidence="4 5" key="1">
    <citation type="submission" date="2020-01" db="EMBL/GenBank/DDBJ databases">
        <title>Paenibacillus sp. nov., isolated from tomato rhizosphere.</title>
        <authorList>
            <person name="Weon H.-Y."/>
            <person name="Lee S.A."/>
        </authorList>
    </citation>
    <scope>NUCLEOTIDE SEQUENCE [LARGE SCALE GENOMIC DNA]</scope>
    <source>
        <strain evidence="4 5">12200R-189</strain>
    </source>
</reference>
<evidence type="ECO:0000313" key="4">
    <source>
        <dbReference type="EMBL" id="QHT63194.1"/>
    </source>
</evidence>
<organism evidence="4 5">
    <name type="scientific">Paenibacillus lycopersici</name>
    <dbReference type="NCBI Taxonomy" id="2704462"/>
    <lineage>
        <taxon>Bacteria</taxon>
        <taxon>Bacillati</taxon>
        <taxon>Bacillota</taxon>
        <taxon>Bacilli</taxon>
        <taxon>Bacillales</taxon>
        <taxon>Paenibacillaceae</taxon>
        <taxon>Paenibacillus</taxon>
    </lineage>
</organism>
<evidence type="ECO:0000256" key="1">
    <source>
        <dbReference type="ARBA" id="ARBA00022705"/>
    </source>
</evidence>
<evidence type="ECO:0000256" key="2">
    <source>
        <dbReference type="ARBA" id="ARBA00023016"/>
    </source>
</evidence>
<keyword evidence="1" id="KW-0235">DNA replication</keyword>
<keyword evidence="2" id="KW-0346">Stress response</keyword>
<dbReference type="GO" id="GO:0006260">
    <property type="term" value="P:DNA replication"/>
    <property type="evidence" value="ECO:0007669"/>
    <property type="project" value="UniProtKB-KW"/>
</dbReference>
<name>A0A6C0G5Z2_9BACL</name>
<dbReference type="InterPro" id="IPR036869">
    <property type="entry name" value="J_dom_sf"/>
</dbReference>
<dbReference type="EMBL" id="CP048209">
    <property type="protein sequence ID" value="QHT63194.1"/>
    <property type="molecule type" value="Genomic_DNA"/>
</dbReference>
<accession>A0A6C0G5Z2</accession>
<dbReference type="RefSeq" id="WP_162359624.1">
    <property type="nucleotide sequence ID" value="NZ_CP048209.1"/>
</dbReference>
<keyword evidence="5" id="KW-1185">Reference proteome</keyword>
<protein>
    <recommendedName>
        <fullName evidence="3">J domain-containing protein</fullName>
    </recommendedName>
</protein>
<evidence type="ECO:0000259" key="3">
    <source>
        <dbReference type="PROSITE" id="PS50076"/>
    </source>
</evidence>
<sequence>MGIWETLGIGQPTAEIAAIRKAYASQLKLHHPEDDPEGYQRLREAYDRALKLAKRQRSEELFASEQEEDTGQSLDPFARELAAPSAPFDGLEGESLRLFEASPASVTDAGTDPLDRFMARAAALYANFPARIQVERWTELLQEDVVWDLRLQPALVQRLLDFLDERYFLPAPVWELLTRTFEWLDASPFELHRRYPNVFNHAYDKAYLAAIMDYESLPDAGAVDYDAYLRHREAAWRALRDNELPAMKAELDHASPMYGGDPDLLYLQAAYCWRAGDSKGALAYIERFAALLPERYEHKEALSLAVSVFERNRRNDEARALRARINALNSRIGETAMAWRKPPRTRSTFRVKLWFAVRYTVLGVRWAIALLILAAIVVHAISSLGLHGGGHSIDPDAPGSIGQKLGNRNAPSGSKQVAVDLSDLSFTGVQEVVANVEGGERRRYIVYEDPGSLTEHPRTANDQGYIFVGYNKGITYYVSVNYELAAAITKSHRATVAGYEYLLFPEGLKAEVAANGIDRKPEANAQPFRYLLATLAVAR</sequence>
<dbReference type="SUPFAM" id="SSF46565">
    <property type="entry name" value="Chaperone J-domain"/>
    <property type="match status" value="1"/>
</dbReference>
<dbReference type="PROSITE" id="PS50076">
    <property type="entry name" value="DNAJ_2"/>
    <property type="match status" value="1"/>
</dbReference>
<proteinExistence type="predicted"/>